<dbReference type="Pfam" id="PF19891">
    <property type="entry name" value="DUF6364"/>
    <property type="match status" value="1"/>
</dbReference>
<proteinExistence type="predicted"/>
<accession>A0A0W8FX06</accession>
<sequence>MPNITLSMDEKLIEKSRKYAEKQGKSLNALIRELLQKTVNTGSSSKKTNRLFDLMDKAAGNSKGKKWSREDIYDRKVLH</sequence>
<organism evidence="1">
    <name type="scientific">hydrocarbon metagenome</name>
    <dbReference type="NCBI Taxonomy" id="938273"/>
    <lineage>
        <taxon>unclassified sequences</taxon>
        <taxon>metagenomes</taxon>
        <taxon>ecological metagenomes</taxon>
    </lineage>
</organism>
<comment type="caution">
    <text evidence="1">The sequence shown here is derived from an EMBL/GenBank/DDBJ whole genome shotgun (WGS) entry which is preliminary data.</text>
</comment>
<dbReference type="AlphaFoldDB" id="A0A0W8FX06"/>
<dbReference type="InterPro" id="IPR045944">
    <property type="entry name" value="DUF6364"/>
</dbReference>
<protein>
    <submittedName>
        <fullName evidence="1">Uncharacterized protein</fullName>
    </submittedName>
</protein>
<dbReference type="InterPro" id="IPR010985">
    <property type="entry name" value="Ribbon_hlx_hlx"/>
</dbReference>
<gene>
    <name evidence="1" type="ORF">ASZ90_004732</name>
</gene>
<name>A0A0W8FX06_9ZZZZ</name>
<dbReference type="GO" id="GO:0006355">
    <property type="term" value="P:regulation of DNA-templated transcription"/>
    <property type="evidence" value="ECO:0007669"/>
    <property type="project" value="InterPro"/>
</dbReference>
<dbReference type="SUPFAM" id="SSF47598">
    <property type="entry name" value="Ribbon-helix-helix"/>
    <property type="match status" value="1"/>
</dbReference>
<reference evidence="1" key="1">
    <citation type="journal article" date="2015" name="Proc. Natl. Acad. Sci. U.S.A.">
        <title>Networks of energetic and metabolic interactions define dynamics in microbial communities.</title>
        <authorList>
            <person name="Embree M."/>
            <person name="Liu J.K."/>
            <person name="Al-Bassam M.M."/>
            <person name="Zengler K."/>
        </authorList>
    </citation>
    <scope>NUCLEOTIDE SEQUENCE</scope>
</reference>
<evidence type="ECO:0000313" key="1">
    <source>
        <dbReference type="EMBL" id="KUG25447.1"/>
    </source>
</evidence>
<dbReference type="EMBL" id="LNQE01000682">
    <property type="protein sequence ID" value="KUG25447.1"/>
    <property type="molecule type" value="Genomic_DNA"/>
</dbReference>